<proteinExistence type="predicted"/>
<dbReference type="Proteomes" id="UP001596220">
    <property type="component" value="Unassembled WGS sequence"/>
</dbReference>
<reference evidence="2" key="1">
    <citation type="journal article" date="2019" name="Int. J. Syst. Evol. Microbiol.">
        <title>The Global Catalogue of Microorganisms (GCM) 10K type strain sequencing project: providing services to taxonomists for standard genome sequencing and annotation.</title>
        <authorList>
            <consortium name="The Broad Institute Genomics Platform"/>
            <consortium name="The Broad Institute Genome Sequencing Center for Infectious Disease"/>
            <person name="Wu L."/>
            <person name="Ma J."/>
        </authorList>
    </citation>
    <scope>NUCLEOTIDE SEQUENCE [LARGE SCALE GENOMIC DNA]</scope>
    <source>
        <strain evidence="2">CGMCC 4.7246</strain>
    </source>
</reference>
<dbReference type="RefSeq" id="WP_380637790.1">
    <property type="nucleotide sequence ID" value="NZ_JBHSQO010000019.1"/>
</dbReference>
<protein>
    <submittedName>
        <fullName evidence="1">Uncharacterized protein</fullName>
    </submittedName>
</protein>
<accession>A0ABW1P804</accession>
<gene>
    <name evidence="1" type="ORF">ACFP3R_20005</name>
</gene>
<keyword evidence="2" id="KW-1185">Reference proteome</keyword>
<name>A0ABW1P804_9PSEU</name>
<sequence>MWTSIDYQLDWPAELLRGELIALRDHPYQPASSNQLQRLLLEAFHTDRPAVDYDRFTSAAEWADDPGPGRQWVEDLLVNIYQLRPFTPRRPYWTARRAGTTELNAVPLSQRFAELVSRLRSDGYLAEHFAEPCVDEDRPPADLNAELLARLGITEQEQLWPLCPDTWDTDTFYSLIEVFHDLVTRPRVAWEHDHGDCGLHFEFFDTDAGHRIYRALVNRLLAEHHSDLRLADMGEDAGRLVHVTDEARSELVDRVLDTPNQDVRSLVEHAIARFRHRDAGAEDKRSAVVTLAGALEAVLPVIKQGPLLSRKDESDLFNIANNFALRHQDIKQRRDYDPVFLDWIFWWYLATVELANRLLARATPADEAGSS</sequence>
<dbReference type="EMBL" id="JBHSQO010000019">
    <property type="protein sequence ID" value="MFC6091561.1"/>
    <property type="molecule type" value="Genomic_DNA"/>
</dbReference>
<organism evidence="1 2">
    <name type="scientific">Saccharothrix lopnurensis</name>
    <dbReference type="NCBI Taxonomy" id="1670621"/>
    <lineage>
        <taxon>Bacteria</taxon>
        <taxon>Bacillati</taxon>
        <taxon>Actinomycetota</taxon>
        <taxon>Actinomycetes</taxon>
        <taxon>Pseudonocardiales</taxon>
        <taxon>Pseudonocardiaceae</taxon>
        <taxon>Saccharothrix</taxon>
    </lineage>
</organism>
<evidence type="ECO:0000313" key="2">
    <source>
        <dbReference type="Proteomes" id="UP001596220"/>
    </source>
</evidence>
<evidence type="ECO:0000313" key="1">
    <source>
        <dbReference type="EMBL" id="MFC6091561.1"/>
    </source>
</evidence>
<comment type="caution">
    <text evidence="1">The sequence shown here is derived from an EMBL/GenBank/DDBJ whole genome shotgun (WGS) entry which is preliminary data.</text>
</comment>